<feature type="domain" description="DUF1508" evidence="2">
    <location>
        <begin position="17"/>
        <end position="52"/>
    </location>
</feature>
<dbReference type="RefSeq" id="WP_283213231.1">
    <property type="nucleotide sequence ID" value="NZ_JASGBI010000001.1"/>
</dbReference>
<organism evidence="3 4">
    <name type="scientific">Lysobacter stagni</name>
    <dbReference type="NCBI Taxonomy" id="3045172"/>
    <lineage>
        <taxon>Bacteria</taxon>
        <taxon>Pseudomonadati</taxon>
        <taxon>Pseudomonadota</taxon>
        <taxon>Gammaproteobacteria</taxon>
        <taxon>Lysobacterales</taxon>
        <taxon>Lysobacteraceae</taxon>
        <taxon>Lysobacter</taxon>
    </lineage>
</organism>
<dbReference type="InterPro" id="IPR010879">
    <property type="entry name" value="DUF1508"/>
</dbReference>
<evidence type="ECO:0000256" key="1">
    <source>
        <dbReference type="ARBA" id="ARBA00007576"/>
    </source>
</evidence>
<dbReference type="InterPro" id="IPR036913">
    <property type="entry name" value="YegP-like_sf"/>
</dbReference>
<evidence type="ECO:0000313" key="4">
    <source>
        <dbReference type="Proteomes" id="UP001321580"/>
    </source>
</evidence>
<reference evidence="3 4" key="1">
    <citation type="submission" date="2023-05" db="EMBL/GenBank/DDBJ databases">
        <title>Lysobacter sp. strain LF1 Genome sequencing and assembly.</title>
        <authorList>
            <person name="Jung Y."/>
        </authorList>
    </citation>
    <scope>NUCLEOTIDE SEQUENCE [LARGE SCALE GENOMIC DNA]</scope>
    <source>
        <strain evidence="3 4">LF1</strain>
    </source>
</reference>
<gene>
    <name evidence="3" type="ORF">QLQ15_13225</name>
</gene>
<protein>
    <submittedName>
        <fullName evidence="3">DUF1508 domain-containing protein</fullName>
    </submittedName>
</protein>
<sequence>MRFVVYKSGASALSQVWRWRLVAANGKTIADSAEGYYSKADCLHGIELVKGTNVLTPVVEV</sequence>
<evidence type="ECO:0000259" key="2">
    <source>
        <dbReference type="Pfam" id="PF07411"/>
    </source>
</evidence>
<dbReference type="Gene3D" id="3.30.160.160">
    <property type="entry name" value="YegP-like"/>
    <property type="match status" value="1"/>
</dbReference>
<comment type="caution">
    <text evidence="3">The sequence shown here is derived from an EMBL/GenBank/DDBJ whole genome shotgun (WGS) entry which is preliminary data.</text>
</comment>
<dbReference type="Pfam" id="PF07411">
    <property type="entry name" value="DUF1508"/>
    <property type="match status" value="1"/>
</dbReference>
<dbReference type="EMBL" id="JASGBI010000001">
    <property type="protein sequence ID" value="MDI9239867.1"/>
    <property type="molecule type" value="Genomic_DNA"/>
</dbReference>
<name>A0ABT6XI99_9GAMM</name>
<dbReference type="SUPFAM" id="SSF160113">
    <property type="entry name" value="YegP-like"/>
    <property type="match status" value="1"/>
</dbReference>
<dbReference type="Proteomes" id="UP001321580">
    <property type="component" value="Unassembled WGS sequence"/>
</dbReference>
<proteinExistence type="inferred from homology"/>
<accession>A0ABT6XI99</accession>
<keyword evidence="4" id="KW-1185">Reference proteome</keyword>
<comment type="similarity">
    <text evidence="1">Belongs to the UPF0339 family. Duplicated subfamily.</text>
</comment>
<evidence type="ECO:0000313" key="3">
    <source>
        <dbReference type="EMBL" id="MDI9239867.1"/>
    </source>
</evidence>